<gene>
    <name evidence="1" type="ORF">ABLV49_10010</name>
</gene>
<dbReference type="InterPro" id="IPR035901">
    <property type="entry name" value="GIY-YIG_endonuc_sf"/>
</dbReference>
<accession>A0AAU7LX00</accession>
<dbReference type="SUPFAM" id="SSF82771">
    <property type="entry name" value="GIY-YIG endonuclease"/>
    <property type="match status" value="1"/>
</dbReference>
<dbReference type="RefSeq" id="WP_349281436.1">
    <property type="nucleotide sequence ID" value="NZ_CBCSCU010000002.1"/>
</dbReference>
<dbReference type="Gene3D" id="3.40.1440.10">
    <property type="entry name" value="GIY-YIG endonuclease"/>
    <property type="match status" value="1"/>
</dbReference>
<proteinExistence type="predicted"/>
<protein>
    <submittedName>
        <fullName evidence="1">Uncharacterized protein</fullName>
    </submittedName>
</protein>
<name>A0AAU7LX00_9BURK</name>
<dbReference type="EMBL" id="CP157675">
    <property type="protein sequence ID" value="XBP72106.1"/>
    <property type="molecule type" value="Genomic_DNA"/>
</dbReference>
<sequence length="171" mass="19764">MTMFSDAVFDTALVDGVALLPKTPGVYGMWNRITRMWNIGQSENMRQRCSLHRSNMRAGNADNPRVGRDVKSYGAHAFFYCVLEHVSILVGGNLTCKLKQRELWWVLQLQAHDERYGYNLDAGGYRTLGARFRDRERKLMRRNSSKYCLLPWVHMYDPINTVMLASWIPGS</sequence>
<dbReference type="AlphaFoldDB" id="A0AAU7LX00"/>
<reference evidence="1" key="1">
    <citation type="submission" date="2024-05" db="EMBL/GenBank/DDBJ databases">
        <authorList>
            <person name="Bunk B."/>
            <person name="Swiderski J."/>
            <person name="Sproer C."/>
            <person name="Thiel V."/>
        </authorList>
    </citation>
    <scope>NUCLEOTIDE SEQUENCE</scope>
    <source>
        <strain evidence="1">DSM 17735</strain>
    </source>
</reference>
<organism evidence="1">
    <name type="scientific">Polaromonas hydrogenivorans</name>
    <dbReference type="NCBI Taxonomy" id="335476"/>
    <lineage>
        <taxon>Bacteria</taxon>
        <taxon>Pseudomonadati</taxon>
        <taxon>Pseudomonadota</taxon>
        <taxon>Betaproteobacteria</taxon>
        <taxon>Burkholderiales</taxon>
        <taxon>Comamonadaceae</taxon>
        <taxon>Polaromonas</taxon>
    </lineage>
</organism>
<evidence type="ECO:0000313" key="1">
    <source>
        <dbReference type="EMBL" id="XBP72106.1"/>
    </source>
</evidence>